<protein>
    <submittedName>
        <fullName evidence="1">Uncharacterized protein</fullName>
    </submittedName>
</protein>
<dbReference type="AlphaFoldDB" id="L7VY45"/>
<organism evidence="1">
    <name type="scientific">uncultured bacterium A1Q1_fos_1134</name>
    <dbReference type="NCBI Taxonomy" id="1256543"/>
    <lineage>
        <taxon>Bacteria</taxon>
        <taxon>environmental samples</taxon>
    </lineage>
</organism>
<sequence length="132" mass="14869">MFYILDRMHGAWPGQCSRARAAPLRWERPPLPRPLPREGKGAPKAIRGVFYILDRMHGAWPGQCSRARAAPPRWERPPSRIAQRFERGGKARSDAGGCSLSHGPQLAILLARRGQAHVQVRRDVRPAAVRRQ</sequence>
<reference evidence="1" key="1">
    <citation type="submission" date="2012-09" db="EMBL/GenBank/DDBJ databases">
        <title>Metagenomic Characterization of a Microbial Community in Wastewater Detects High Levels of Antibiotic Resistance.</title>
        <authorList>
            <person name="Abrams M."/>
            <person name="Caldwell A."/>
            <person name="Vandaei E."/>
            <person name="Lee W."/>
            <person name="Perrott J."/>
            <person name="Khan S.Y."/>
            <person name="Ta J."/>
            <person name="Romero D."/>
            <person name="Nguyen V."/>
            <person name="Pourmand N."/>
            <person name="Ouverney C.C."/>
        </authorList>
    </citation>
    <scope>NUCLEOTIDE SEQUENCE</scope>
</reference>
<proteinExistence type="predicted"/>
<name>L7VY45_9BACT</name>
<evidence type="ECO:0000313" key="1">
    <source>
        <dbReference type="EMBL" id="AGC72599.1"/>
    </source>
</evidence>
<dbReference type="EMBL" id="JX649907">
    <property type="protein sequence ID" value="AGC72599.1"/>
    <property type="molecule type" value="Genomic_DNA"/>
</dbReference>
<accession>L7VY45</accession>